<accession>A0A9N9EDF7</accession>
<feature type="region of interest" description="Disordered" evidence="1">
    <location>
        <begin position="23"/>
        <end position="49"/>
    </location>
</feature>
<dbReference type="Proteomes" id="UP000789508">
    <property type="component" value="Unassembled WGS sequence"/>
</dbReference>
<dbReference type="AlphaFoldDB" id="A0A9N9EDF7"/>
<sequence length="49" mass="5484">TTQPQTPPQPPPQQLVPQHIQYYGQSQSAQPYGITQVPSPPTHHYSYIA</sequence>
<feature type="non-terminal residue" evidence="2">
    <location>
        <position position="1"/>
    </location>
</feature>
<organism evidence="2 3">
    <name type="scientific">Ambispora leptoticha</name>
    <dbReference type="NCBI Taxonomy" id="144679"/>
    <lineage>
        <taxon>Eukaryota</taxon>
        <taxon>Fungi</taxon>
        <taxon>Fungi incertae sedis</taxon>
        <taxon>Mucoromycota</taxon>
        <taxon>Glomeromycotina</taxon>
        <taxon>Glomeromycetes</taxon>
        <taxon>Archaeosporales</taxon>
        <taxon>Ambisporaceae</taxon>
        <taxon>Ambispora</taxon>
    </lineage>
</organism>
<evidence type="ECO:0000256" key="1">
    <source>
        <dbReference type="SAM" id="MobiDB-lite"/>
    </source>
</evidence>
<proteinExistence type="predicted"/>
<keyword evidence="3" id="KW-1185">Reference proteome</keyword>
<evidence type="ECO:0000313" key="3">
    <source>
        <dbReference type="Proteomes" id="UP000789508"/>
    </source>
</evidence>
<reference evidence="2" key="1">
    <citation type="submission" date="2021-06" db="EMBL/GenBank/DDBJ databases">
        <authorList>
            <person name="Kallberg Y."/>
            <person name="Tangrot J."/>
            <person name="Rosling A."/>
        </authorList>
    </citation>
    <scope>NUCLEOTIDE SEQUENCE</scope>
    <source>
        <strain evidence="2">FL130A</strain>
    </source>
</reference>
<gene>
    <name evidence="2" type="ORF">ALEPTO_LOCUS10624</name>
</gene>
<dbReference type="EMBL" id="CAJVPS010012612">
    <property type="protein sequence ID" value="CAG8672091.1"/>
    <property type="molecule type" value="Genomic_DNA"/>
</dbReference>
<evidence type="ECO:0000313" key="2">
    <source>
        <dbReference type="EMBL" id="CAG8672091.1"/>
    </source>
</evidence>
<name>A0A9N9EDF7_9GLOM</name>
<protein>
    <submittedName>
        <fullName evidence="2">8546_t:CDS:1</fullName>
    </submittedName>
</protein>
<comment type="caution">
    <text evidence="2">The sequence shown here is derived from an EMBL/GenBank/DDBJ whole genome shotgun (WGS) entry which is preliminary data.</text>
</comment>